<organism evidence="7 8">
    <name type="scientific">Marinimicrobium koreense</name>
    <dbReference type="NCBI Taxonomy" id="306545"/>
    <lineage>
        <taxon>Bacteria</taxon>
        <taxon>Pseudomonadati</taxon>
        <taxon>Pseudomonadota</taxon>
        <taxon>Gammaproteobacteria</taxon>
        <taxon>Cellvibrionales</taxon>
        <taxon>Cellvibrionaceae</taxon>
        <taxon>Marinimicrobium</taxon>
    </lineage>
</organism>
<dbReference type="Proteomes" id="UP000273643">
    <property type="component" value="Unassembled WGS sequence"/>
</dbReference>
<dbReference type="PANTHER" id="PTHR13096">
    <property type="entry name" value="MINA53 MYC INDUCED NUCLEAR ANTIGEN"/>
    <property type="match status" value="1"/>
</dbReference>
<reference evidence="7 8" key="1">
    <citation type="submission" date="2018-11" db="EMBL/GenBank/DDBJ databases">
        <title>Genomic Encyclopedia of Type Strains, Phase IV (KMG-IV): sequencing the most valuable type-strain genomes for metagenomic binning, comparative biology and taxonomic classification.</title>
        <authorList>
            <person name="Goeker M."/>
        </authorList>
    </citation>
    <scope>NUCLEOTIDE SEQUENCE [LARGE SCALE GENOMIC DNA]</scope>
    <source>
        <strain evidence="7 8">DSM 16974</strain>
    </source>
</reference>
<dbReference type="OrthoDB" id="9764016at2"/>
<dbReference type="EMBL" id="RJUK01000001">
    <property type="protein sequence ID" value="ROQ19768.1"/>
    <property type="molecule type" value="Genomic_DNA"/>
</dbReference>
<dbReference type="GO" id="GO:0046872">
    <property type="term" value="F:metal ion binding"/>
    <property type="evidence" value="ECO:0007669"/>
    <property type="project" value="UniProtKB-KW"/>
</dbReference>
<evidence type="ECO:0000256" key="5">
    <source>
        <dbReference type="ARBA" id="ARBA00023004"/>
    </source>
</evidence>
<dbReference type="Gene3D" id="2.60.120.650">
    <property type="entry name" value="Cupin"/>
    <property type="match status" value="1"/>
</dbReference>
<evidence type="ECO:0000259" key="6">
    <source>
        <dbReference type="PROSITE" id="PS51184"/>
    </source>
</evidence>
<dbReference type="InterPro" id="IPR003347">
    <property type="entry name" value="JmjC_dom"/>
</dbReference>
<dbReference type="PROSITE" id="PS51184">
    <property type="entry name" value="JMJC"/>
    <property type="match status" value="1"/>
</dbReference>
<dbReference type="Pfam" id="PF20514">
    <property type="entry name" value="WHD_ROXA"/>
    <property type="match status" value="1"/>
</dbReference>
<proteinExistence type="predicted"/>
<name>A0A3N1NWV2_9GAMM</name>
<dbReference type="GO" id="GO:0016706">
    <property type="term" value="F:2-oxoglutarate-dependent dioxygenase activity"/>
    <property type="evidence" value="ECO:0007669"/>
    <property type="project" value="TreeGrafter"/>
</dbReference>
<keyword evidence="7" id="KW-0689">Ribosomal protein</keyword>
<comment type="caution">
    <text evidence="7">The sequence shown here is derived from an EMBL/GenBank/DDBJ whole genome shotgun (WGS) entry which is preliminary data.</text>
</comment>
<keyword evidence="3" id="KW-0223">Dioxygenase</keyword>
<evidence type="ECO:0000256" key="3">
    <source>
        <dbReference type="ARBA" id="ARBA00022964"/>
    </source>
</evidence>
<dbReference type="Pfam" id="PF08007">
    <property type="entry name" value="JmjC_2"/>
    <property type="match status" value="1"/>
</dbReference>
<comment type="cofactor">
    <cofactor evidence="1">
        <name>Fe(2+)</name>
        <dbReference type="ChEBI" id="CHEBI:29033"/>
    </cofactor>
</comment>
<keyword evidence="2" id="KW-0479">Metal-binding</keyword>
<dbReference type="SMART" id="SM00558">
    <property type="entry name" value="JmjC"/>
    <property type="match status" value="1"/>
</dbReference>
<gene>
    <name evidence="7" type="ORF">EDC38_0356</name>
</gene>
<keyword evidence="5" id="KW-0408">Iron</keyword>
<sequence>MPLTHLGDMPVETFLRDYWQQKPLLIRNAFPDFETPLDGDELAGLALEDEVESRLVLEQGETPWELRQGPFEEDDFAALPPSHWTLLVQAVDQWVPEVQELLHHFRFLPDWRLDDIMVSYAVDQGSVGPHFDYYDVFLLQGNGKRRWRIGQTCDSQSPKVEDTALNILQDFEGTEDWVLEPGDMLYIPPGVAHWGTAEGDDCITYSIGFRAPSVADIFTELSQDIASRLTNDQRYRDPALAPAENPGEIPADTLNALDALIQSHLTPEAIQDWFGRYMTAPKYPDLETEAPDDTEQGWTHTAQLERHPASRFAYCADGDQATLYVDGEQYSCSRALAECLCADIAPETRELKASAQSEQDIALVSELVEAGKLWA</sequence>
<dbReference type="PANTHER" id="PTHR13096:SF8">
    <property type="entry name" value="RIBOSOMAL OXYGENASE 1"/>
    <property type="match status" value="1"/>
</dbReference>
<dbReference type="GO" id="GO:0005840">
    <property type="term" value="C:ribosome"/>
    <property type="evidence" value="ECO:0007669"/>
    <property type="project" value="UniProtKB-KW"/>
</dbReference>
<dbReference type="RefSeq" id="WP_123637070.1">
    <property type="nucleotide sequence ID" value="NZ_RJUK01000001.1"/>
</dbReference>
<keyword evidence="8" id="KW-1185">Reference proteome</keyword>
<dbReference type="SUPFAM" id="SSF51197">
    <property type="entry name" value="Clavaminate synthase-like"/>
    <property type="match status" value="1"/>
</dbReference>
<evidence type="ECO:0000256" key="4">
    <source>
        <dbReference type="ARBA" id="ARBA00023002"/>
    </source>
</evidence>
<evidence type="ECO:0000256" key="1">
    <source>
        <dbReference type="ARBA" id="ARBA00001954"/>
    </source>
</evidence>
<dbReference type="AlphaFoldDB" id="A0A3N1NWV2"/>
<dbReference type="Gene3D" id="3.40.366.30">
    <property type="entry name" value="50S ribosomal protein L16 arginine hydroxylase, Chain A, Domain 2"/>
    <property type="match status" value="1"/>
</dbReference>
<keyword evidence="7" id="KW-0687">Ribonucleoprotein</keyword>
<evidence type="ECO:0000256" key="2">
    <source>
        <dbReference type="ARBA" id="ARBA00022723"/>
    </source>
</evidence>
<evidence type="ECO:0000313" key="8">
    <source>
        <dbReference type="Proteomes" id="UP000273643"/>
    </source>
</evidence>
<dbReference type="InterPro" id="IPR046799">
    <property type="entry name" value="ROXA-like_wH"/>
</dbReference>
<keyword evidence="4" id="KW-0560">Oxidoreductase</keyword>
<protein>
    <submittedName>
        <fullName evidence="7">50S ribosomal protein L16 3-hydroxylase</fullName>
    </submittedName>
</protein>
<feature type="domain" description="JmjC" evidence="6">
    <location>
        <begin position="97"/>
        <end position="226"/>
    </location>
</feature>
<evidence type="ECO:0000313" key="7">
    <source>
        <dbReference type="EMBL" id="ROQ19768.1"/>
    </source>
</evidence>
<dbReference type="InterPro" id="IPR039994">
    <property type="entry name" value="NO66-like"/>
</dbReference>
<accession>A0A3N1NWV2</accession>